<organism evidence="11 12">
    <name type="scientific">Thalassotalea piscium</name>
    <dbReference type="NCBI Taxonomy" id="1230533"/>
    <lineage>
        <taxon>Bacteria</taxon>
        <taxon>Pseudomonadati</taxon>
        <taxon>Pseudomonadota</taxon>
        <taxon>Gammaproteobacteria</taxon>
        <taxon>Alteromonadales</taxon>
        <taxon>Colwelliaceae</taxon>
        <taxon>Thalassotalea</taxon>
    </lineage>
</organism>
<comment type="similarity">
    <text evidence="3">Belongs to the nicotinamide ribonucleoside (NR) uptake permease (TC 4.B.1) family.</text>
</comment>
<dbReference type="RefSeq" id="WP_184422800.1">
    <property type="nucleotide sequence ID" value="NZ_AP027362.1"/>
</dbReference>
<feature type="transmembrane region" description="Helical" evidence="10">
    <location>
        <begin position="35"/>
        <end position="55"/>
    </location>
</feature>
<evidence type="ECO:0000256" key="5">
    <source>
        <dbReference type="ARBA" id="ARBA00022448"/>
    </source>
</evidence>
<evidence type="ECO:0000256" key="9">
    <source>
        <dbReference type="ARBA" id="ARBA00023136"/>
    </source>
</evidence>
<dbReference type="Pfam" id="PF04973">
    <property type="entry name" value="NMN_transporter"/>
    <property type="match status" value="1"/>
</dbReference>
<gene>
    <name evidence="11" type="ORF">HNQ55_000784</name>
</gene>
<reference evidence="11 12" key="1">
    <citation type="submission" date="2020-08" db="EMBL/GenBank/DDBJ databases">
        <title>Genomic Encyclopedia of Type Strains, Phase IV (KMG-IV): sequencing the most valuable type-strain genomes for metagenomic binning, comparative biology and taxonomic classification.</title>
        <authorList>
            <person name="Goeker M."/>
        </authorList>
    </citation>
    <scope>NUCLEOTIDE SEQUENCE [LARGE SCALE GENOMIC DNA]</scope>
    <source>
        <strain evidence="11 12">DSM 26287</strain>
    </source>
</reference>
<comment type="subcellular location">
    <subcellularLocation>
        <location evidence="2">Cell membrane</location>
        <topology evidence="2">Multi-pass membrane protein</topology>
    </subcellularLocation>
</comment>
<dbReference type="GO" id="GO:0005886">
    <property type="term" value="C:plasma membrane"/>
    <property type="evidence" value="ECO:0007669"/>
    <property type="project" value="UniProtKB-SubCell"/>
</dbReference>
<dbReference type="NCBIfam" id="TIGR01528">
    <property type="entry name" value="NMN_trans_PnuC"/>
    <property type="match status" value="1"/>
</dbReference>
<name>A0A7X0TSM8_9GAMM</name>
<keyword evidence="9 10" id="KW-0472">Membrane</keyword>
<dbReference type="EMBL" id="JACHHU010000004">
    <property type="protein sequence ID" value="MBB6542297.1"/>
    <property type="molecule type" value="Genomic_DNA"/>
</dbReference>
<comment type="caution">
    <text evidence="11">The sequence shown here is derived from an EMBL/GenBank/DDBJ whole genome shotgun (WGS) entry which is preliminary data.</text>
</comment>
<evidence type="ECO:0000256" key="3">
    <source>
        <dbReference type="ARBA" id="ARBA00006669"/>
    </source>
</evidence>
<evidence type="ECO:0000256" key="6">
    <source>
        <dbReference type="ARBA" id="ARBA00022475"/>
    </source>
</evidence>
<keyword evidence="5" id="KW-0813">Transport</keyword>
<evidence type="ECO:0000256" key="7">
    <source>
        <dbReference type="ARBA" id="ARBA00022692"/>
    </source>
</evidence>
<evidence type="ECO:0000313" key="12">
    <source>
        <dbReference type="Proteomes" id="UP000537141"/>
    </source>
</evidence>
<keyword evidence="12" id="KW-1185">Reference proteome</keyword>
<evidence type="ECO:0000313" key="11">
    <source>
        <dbReference type="EMBL" id="MBB6542297.1"/>
    </source>
</evidence>
<evidence type="ECO:0000256" key="1">
    <source>
        <dbReference type="ARBA" id="ARBA00002672"/>
    </source>
</evidence>
<evidence type="ECO:0000256" key="2">
    <source>
        <dbReference type="ARBA" id="ARBA00004651"/>
    </source>
</evidence>
<keyword evidence="6" id="KW-1003">Cell membrane</keyword>
<comment type="function">
    <text evidence="1">Required for nicotinamide riboside transport across the inner membrane.</text>
</comment>
<keyword evidence="8 10" id="KW-1133">Transmembrane helix</keyword>
<dbReference type="PANTHER" id="PTHR36122:SF2">
    <property type="entry name" value="NICOTINAMIDE RIBOSIDE TRANSPORTER PNUC"/>
    <property type="match status" value="1"/>
</dbReference>
<evidence type="ECO:0000256" key="4">
    <source>
        <dbReference type="ARBA" id="ARBA00017522"/>
    </source>
</evidence>
<feature type="transmembrane region" description="Helical" evidence="10">
    <location>
        <begin position="97"/>
        <end position="119"/>
    </location>
</feature>
<dbReference type="GO" id="GO:0034257">
    <property type="term" value="F:nicotinamide riboside transmembrane transporter activity"/>
    <property type="evidence" value="ECO:0007669"/>
    <property type="project" value="InterPro"/>
</dbReference>
<evidence type="ECO:0000256" key="10">
    <source>
        <dbReference type="SAM" id="Phobius"/>
    </source>
</evidence>
<keyword evidence="7 10" id="KW-0812">Transmembrane</keyword>
<proteinExistence type="inferred from homology"/>
<protein>
    <recommendedName>
        <fullName evidence="4">Nicotinamide riboside transporter PnuC</fullName>
    </recommendedName>
</protein>
<feature type="transmembrane region" description="Helical" evidence="10">
    <location>
        <begin position="125"/>
        <end position="144"/>
    </location>
</feature>
<dbReference type="AlphaFoldDB" id="A0A7X0TSM8"/>
<dbReference type="Proteomes" id="UP000537141">
    <property type="component" value="Unassembled WGS sequence"/>
</dbReference>
<feature type="transmembrane region" description="Helical" evidence="10">
    <location>
        <begin position="173"/>
        <end position="190"/>
    </location>
</feature>
<feature type="transmembrane region" description="Helical" evidence="10">
    <location>
        <begin position="61"/>
        <end position="77"/>
    </location>
</feature>
<dbReference type="InterPro" id="IPR006419">
    <property type="entry name" value="NMN_transpt_PnuC"/>
</dbReference>
<accession>A0A7X0TSM8</accession>
<evidence type="ECO:0000256" key="8">
    <source>
        <dbReference type="ARBA" id="ARBA00022989"/>
    </source>
</evidence>
<dbReference type="PANTHER" id="PTHR36122">
    <property type="entry name" value="NICOTINAMIDE RIBOSIDE TRANSPORTER PNUC"/>
    <property type="match status" value="1"/>
</dbReference>
<sequence>MADIVHYYANLPLVEWLAVISSLLYVILAANNNIWCWPAALVSTTLYTVIFYEFYLWSDSLLQVYYFAMAIYGWICWREHTANGNEKPLLAINQKTIGFHIKAILICGVISLLVGWLMANFTPTHFPYLDAVTTIFALFATYLVTQKVVENWLYWIAIDFVSIYLYIEKALIPTAFLFGFFVVFATYGYFKWRRLLNITEEPTNYASSTG</sequence>
<feature type="transmembrane region" description="Helical" evidence="10">
    <location>
        <begin position="151"/>
        <end position="167"/>
    </location>
</feature>
<feature type="transmembrane region" description="Helical" evidence="10">
    <location>
        <begin position="6"/>
        <end position="28"/>
    </location>
</feature>